<reference evidence="2" key="1">
    <citation type="submission" date="2022-11" db="EMBL/GenBank/DDBJ databases">
        <authorList>
            <person name="Mo P."/>
        </authorList>
    </citation>
    <scope>NUCLEOTIDE SEQUENCE</scope>
    <source>
        <strain evidence="2">HUAS 11-8</strain>
    </source>
</reference>
<evidence type="ECO:0000259" key="1">
    <source>
        <dbReference type="Pfam" id="PF16640"/>
    </source>
</evidence>
<evidence type="ECO:0000313" key="2">
    <source>
        <dbReference type="EMBL" id="WAL67715.1"/>
    </source>
</evidence>
<feature type="domain" description="Bacterial Ig-like" evidence="1">
    <location>
        <begin position="32"/>
        <end position="105"/>
    </location>
</feature>
<accession>A0ABY7B6Y1</accession>
<sequence length="114" mass="11252">MADYRPAPGFFLPSQGTLTQEITAQTSHTTLSPSASSVGFGQPVILTATVTCTAGTPSGTVTFTEGATTLGSAPLTGGSPATASLTVNGLAAGTHTIVARYSGGGLSPPRSLIR</sequence>
<dbReference type="RefSeq" id="WP_268757809.1">
    <property type="nucleotide sequence ID" value="NZ_CP113836.1"/>
</dbReference>
<proteinExistence type="predicted"/>
<organism evidence="2 3">
    <name type="scientific">Amycolatopsis cynarae</name>
    <dbReference type="NCBI Taxonomy" id="2995223"/>
    <lineage>
        <taxon>Bacteria</taxon>
        <taxon>Bacillati</taxon>
        <taxon>Actinomycetota</taxon>
        <taxon>Actinomycetes</taxon>
        <taxon>Pseudonocardiales</taxon>
        <taxon>Pseudonocardiaceae</taxon>
        <taxon>Amycolatopsis</taxon>
    </lineage>
</organism>
<dbReference type="Pfam" id="PF16640">
    <property type="entry name" value="Big_3_5"/>
    <property type="match status" value="1"/>
</dbReference>
<gene>
    <name evidence="2" type="ORF">ORV05_08035</name>
</gene>
<protein>
    <submittedName>
        <fullName evidence="2">Ig-like domain-containing protein</fullName>
    </submittedName>
</protein>
<name>A0ABY7B6Y1_9PSEU</name>
<evidence type="ECO:0000313" key="3">
    <source>
        <dbReference type="Proteomes" id="UP001163203"/>
    </source>
</evidence>
<dbReference type="InterPro" id="IPR032109">
    <property type="entry name" value="Big_3_5"/>
</dbReference>
<dbReference type="InterPro" id="IPR013783">
    <property type="entry name" value="Ig-like_fold"/>
</dbReference>
<dbReference type="Gene3D" id="2.60.40.10">
    <property type="entry name" value="Immunoglobulins"/>
    <property type="match status" value="1"/>
</dbReference>
<keyword evidence="3" id="KW-1185">Reference proteome</keyword>
<dbReference type="EMBL" id="CP113836">
    <property type="protein sequence ID" value="WAL67715.1"/>
    <property type="molecule type" value="Genomic_DNA"/>
</dbReference>
<dbReference type="Proteomes" id="UP001163203">
    <property type="component" value="Chromosome"/>
</dbReference>